<name>A0A0B6YQG5_9EUPU</name>
<evidence type="ECO:0000313" key="2">
    <source>
        <dbReference type="EMBL" id="CEK58524.1"/>
    </source>
</evidence>
<feature type="non-terminal residue" evidence="2">
    <location>
        <position position="1"/>
    </location>
</feature>
<proteinExistence type="predicted"/>
<sequence>QQSESPKKLNIDASIKETDEEDKLVTPSRNNICRNSYTLSEPSPALVKALSRLETEKKDQVYEHQEKMNEQRTTVKADSIKSHVKQQQDIDDQIEPHTRAQPASIKDVAESELPMKMSVPLDAETEGKAEHINKYLNQVQFQSSMSFTGQSWDTRYVTQEDVEGQEEEMLVGTVNDD</sequence>
<evidence type="ECO:0000256" key="1">
    <source>
        <dbReference type="SAM" id="MobiDB-lite"/>
    </source>
</evidence>
<feature type="non-terminal residue" evidence="2">
    <location>
        <position position="177"/>
    </location>
</feature>
<feature type="region of interest" description="Disordered" evidence="1">
    <location>
        <begin position="1"/>
        <end position="27"/>
    </location>
</feature>
<organism evidence="2">
    <name type="scientific">Arion vulgaris</name>
    <dbReference type="NCBI Taxonomy" id="1028688"/>
    <lineage>
        <taxon>Eukaryota</taxon>
        <taxon>Metazoa</taxon>
        <taxon>Spiralia</taxon>
        <taxon>Lophotrochozoa</taxon>
        <taxon>Mollusca</taxon>
        <taxon>Gastropoda</taxon>
        <taxon>Heterobranchia</taxon>
        <taxon>Euthyneura</taxon>
        <taxon>Panpulmonata</taxon>
        <taxon>Eupulmonata</taxon>
        <taxon>Stylommatophora</taxon>
        <taxon>Helicina</taxon>
        <taxon>Arionoidea</taxon>
        <taxon>Arionidae</taxon>
        <taxon>Arion</taxon>
    </lineage>
</organism>
<dbReference type="EMBL" id="HACG01011659">
    <property type="protein sequence ID" value="CEK58524.1"/>
    <property type="molecule type" value="Transcribed_RNA"/>
</dbReference>
<feature type="compositionally biased region" description="Basic and acidic residues" evidence="1">
    <location>
        <begin position="1"/>
        <end position="17"/>
    </location>
</feature>
<feature type="compositionally biased region" description="Basic and acidic residues" evidence="1">
    <location>
        <begin position="62"/>
        <end position="81"/>
    </location>
</feature>
<gene>
    <name evidence="2" type="primary">ORF33386</name>
</gene>
<reference evidence="2" key="1">
    <citation type="submission" date="2014-12" db="EMBL/GenBank/DDBJ databases">
        <title>Insight into the proteome of Arion vulgaris.</title>
        <authorList>
            <person name="Aradska J."/>
            <person name="Bulat T."/>
            <person name="Smidak R."/>
            <person name="Sarate P."/>
            <person name="Gangsoo J."/>
            <person name="Sialana F."/>
            <person name="Bilban M."/>
            <person name="Lubec G."/>
        </authorList>
    </citation>
    <scope>NUCLEOTIDE SEQUENCE</scope>
    <source>
        <tissue evidence="2">Skin</tissue>
    </source>
</reference>
<dbReference type="AlphaFoldDB" id="A0A0B6YQG5"/>
<feature type="region of interest" description="Disordered" evidence="1">
    <location>
        <begin position="62"/>
        <end position="112"/>
    </location>
</feature>
<protein>
    <submittedName>
        <fullName evidence="2">Uncharacterized protein</fullName>
    </submittedName>
</protein>
<accession>A0A0B6YQG5</accession>